<proteinExistence type="predicted"/>
<dbReference type="InterPro" id="IPR036259">
    <property type="entry name" value="MFS_trans_sf"/>
</dbReference>
<feature type="transmembrane region" description="Helical" evidence="1">
    <location>
        <begin position="80"/>
        <end position="98"/>
    </location>
</feature>
<organism evidence="2 3">
    <name type="scientific">Rudaeicoccus suwonensis</name>
    <dbReference type="NCBI Taxonomy" id="657409"/>
    <lineage>
        <taxon>Bacteria</taxon>
        <taxon>Bacillati</taxon>
        <taxon>Actinomycetota</taxon>
        <taxon>Actinomycetes</taxon>
        <taxon>Micrococcales</taxon>
        <taxon>Dermacoccaceae</taxon>
        <taxon>Rudaeicoccus</taxon>
    </lineage>
</organism>
<dbReference type="SUPFAM" id="SSF103473">
    <property type="entry name" value="MFS general substrate transporter"/>
    <property type="match status" value="1"/>
</dbReference>
<feature type="transmembrane region" description="Helical" evidence="1">
    <location>
        <begin position="374"/>
        <end position="392"/>
    </location>
</feature>
<dbReference type="InterPro" id="IPR011701">
    <property type="entry name" value="MFS"/>
</dbReference>
<feature type="transmembrane region" description="Helical" evidence="1">
    <location>
        <begin position="314"/>
        <end position="333"/>
    </location>
</feature>
<dbReference type="Pfam" id="PF07690">
    <property type="entry name" value="MFS_1"/>
    <property type="match status" value="1"/>
</dbReference>
<gene>
    <name evidence="2" type="ORF">BKA23_0306</name>
</gene>
<evidence type="ECO:0000313" key="3">
    <source>
        <dbReference type="Proteomes" id="UP000318297"/>
    </source>
</evidence>
<sequence length="425" mass="42307">MSPVARYRHLFGLTGPTYVVVAFLARLPLAMSQMGALLLVAHTTGSFGAGGACAGALAVANAIGAPLFGGLSDRFGQRPVVLAQSLLSAAGLIALVVAAETHLPWAWAAVASAAAGFFMPQAGPLARVRWRPIINSRSSHAGSARLIDTAFSYEGSADEASFVLGPALVGTIGAIADPGIGLVCAAVLLGIFGSWFAIHPTAGGRPSRHTRVAGAGRLLTPALLILGVAQLIIGTVFGSVQTGTTVVAKAAGDESIAGLVQALLGVGSVAAGIGMAAVPARITYVTRWRATAGGLLVLAAPLLLVRSLETLAPTLVVLGCCVAPYMITTFTLGEQLTPPGRTGAAMTFLAATTGLGYALGAAVAGHLADIGGETPAFAVTVTAGALACLLAVTMGGRLRAAHAAVTVAPTTPTTPAAQERSASAS</sequence>
<dbReference type="PANTHER" id="PTHR23542:SF1">
    <property type="entry name" value="MAJOR FACILITATOR SUPERFAMILY (MFS) PROFILE DOMAIN-CONTAINING PROTEIN"/>
    <property type="match status" value="1"/>
</dbReference>
<feature type="transmembrane region" description="Helical" evidence="1">
    <location>
        <begin position="105"/>
        <end position="122"/>
    </location>
</feature>
<dbReference type="GO" id="GO:0022857">
    <property type="term" value="F:transmembrane transporter activity"/>
    <property type="evidence" value="ECO:0007669"/>
    <property type="project" value="InterPro"/>
</dbReference>
<accession>A0A561E7D7</accession>
<feature type="transmembrane region" description="Helical" evidence="1">
    <location>
        <begin position="6"/>
        <end position="25"/>
    </location>
</feature>
<name>A0A561E7D7_9MICO</name>
<keyword evidence="3" id="KW-1185">Reference proteome</keyword>
<dbReference type="PANTHER" id="PTHR23542">
    <property type="match status" value="1"/>
</dbReference>
<dbReference type="EMBL" id="VIVQ01000001">
    <property type="protein sequence ID" value="TWE11533.1"/>
    <property type="molecule type" value="Genomic_DNA"/>
</dbReference>
<evidence type="ECO:0000313" key="2">
    <source>
        <dbReference type="EMBL" id="TWE11533.1"/>
    </source>
</evidence>
<keyword evidence="1" id="KW-0472">Membrane</keyword>
<comment type="caution">
    <text evidence="2">The sequence shown here is derived from an EMBL/GenBank/DDBJ whole genome shotgun (WGS) entry which is preliminary data.</text>
</comment>
<feature type="transmembrane region" description="Helical" evidence="1">
    <location>
        <begin position="179"/>
        <end position="198"/>
    </location>
</feature>
<reference evidence="2 3" key="1">
    <citation type="submission" date="2019-06" db="EMBL/GenBank/DDBJ databases">
        <title>Sequencing the genomes of 1000 actinobacteria strains.</title>
        <authorList>
            <person name="Klenk H.-P."/>
        </authorList>
    </citation>
    <scope>NUCLEOTIDE SEQUENCE [LARGE SCALE GENOMIC DNA]</scope>
    <source>
        <strain evidence="2 3">DSM 19560</strain>
    </source>
</reference>
<feature type="transmembrane region" description="Helical" evidence="1">
    <location>
        <begin position="218"/>
        <end position="238"/>
    </location>
</feature>
<feature type="transmembrane region" description="Helical" evidence="1">
    <location>
        <begin position="345"/>
        <end position="368"/>
    </location>
</feature>
<keyword evidence="1" id="KW-1133">Transmembrane helix</keyword>
<keyword evidence="1" id="KW-0812">Transmembrane</keyword>
<feature type="transmembrane region" description="Helical" evidence="1">
    <location>
        <begin position="258"/>
        <end position="278"/>
    </location>
</feature>
<feature type="transmembrane region" description="Helical" evidence="1">
    <location>
        <begin position="290"/>
        <end position="308"/>
    </location>
</feature>
<protein>
    <submittedName>
        <fullName evidence="2">Putative MFS family arabinose efflux permease</fullName>
    </submittedName>
</protein>
<dbReference type="RefSeq" id="WP_211841560.1">
    <property type="nucleotide sequence ID" value="NZ_VIVQ01000001.1"/>
</dbReference>
<dbReference type="AlphaFoldDB" id="A0A561E7D7"/>
<dbReference type="Gene3D" id="1.20.1250.20">
    <property type="entry name" value="MFS general substrate transporter like domains"/>
    <property type="match status" value="1"/>
</dbReference>
<dbReference type="Proteomes" id="UP000318297">
    <property type="component" value="Unassembled WGS sequence"/>
</dbReference>
<feature type="transmembrane region" description="Helical" evidence="1">
    <location>
        <begin position="37"/>
        <end position="60"/>
    </location>
</feature>
<evidence type="ECO:0000256" key="1">
    <source>
        <dbReference type="SAM" id="Phobius"/>
    </source>
</evidence>